<dbReference type="Proteomes" id="UP000703269">
    <property type="component" value="Unassembled WGS sequence"/>
</dbReference>
<dbReference type="Pfam" id="PF08546">
    <property type="entry name" value="ApbA_C"/>
    <property type="match status" value="1"/>
</dbReference>
<feature type="compositionally biased region" description="Low complexity" evidence="1">
    <location>
        <begin position="269"/>
        <end position="279"/>
    </location>
</feature>
<dbReference type="Gene3D" id="1.10.1040.10">
    <property type="entry name" value="N-(1-d-carboxylethyl)-l-norvaline Dehydrogenase, domain 2"/>
    <property type="match status" value="1"/>
</dbReference>
<gene>
    <name evidence="4" type="ORF">PsYK624_023830</name>
</gene>
<dbReference type="Pfam" id="PF02558">
    <property type="entry name" value="ApbA"/>
    <property type="match status" value="1"/>
</dbReference>
<evidence type="ECO:0000313" key="4">
    <source>
        <dbReference type="EMBL" id="GJE86303.1"/>
    </source>
</evidence>
<sequence>MSQTSFADDDMPASKDVLLVGLGAVGAMYSLILKKSGQASVTVVARSNYDAVSKNGMRFKSRKYGDIEGWKPDRLFAKLEHALDRPYSHVVVTTKAIPELTRTPDLLAPLLAPPYASKHRQPTYVLMQNGLGVERDLYNALKKLNAAEEPRIISTAVWIGTTLLAPDVCEHNDFDRVQMGVYRPTTTQTTNTPEEEALLREFEGMLTAGGSDATVYPEIQRVKFAKNFWSCILGASAALARSPLQTIFRPPHMDPGASGVAPPAPAPAPTDATASQQATADIPYRSPAIRDATIPLLHDALAEMHALGSVLFPATADGPGLEPDLALRTLRNTARLHCVPEASHRPSMLVDVEAGRPMELDVVMGEVVRLARANGVPIPRIETIYALLLVVQDQLLRGQRRAS</sequence>
<evidence type="ECO:0000256" key="1">
    <source>
        <dbReference type="SAM" id="MobiDB-lite"/>
    </source>
</evidence>
<comment type="caution">
    <text evidence="4">The sequence shown here is derived from an EMBL/GenBank/DDBJ whole genome shotgun (WGS) entry which is preliminary data.</text>
</comment>
<dbReference type="EMBL" id="BPQB01000004">
    <property type="protein sequence ID" value="GJE86303.1"/>
    <property type="molecule type" value="Genomic_DNA"/>
</dbReference>
<dbReference type="SUPFAM" id="SSF48179">
    <property type="entry name" value="6-phosphogluconate dehydrogenase C-terminal domain-like"/>
    <property type="match status" value="1"/>
</dbReference>
<dbReference type="InterPro" id="IPR051402">
    <property type="entry name" value="KPR-Related"/>
</dbReference>
<organism evidence="4 5">
    <name type="scientific">Phanerochaete sordida</name>
    <dbReference type="NCBI Taxonomy" id="48140"/>
    <lineage>
        <taxon>Eukaryota</taxon>
        <taxon>Fungi</taxon>
        <taxon>Dikarya</taxon>
        <taxon>Basidiomycota</taxon>
        <taxon>Agaricomycotina</taxon>
        <taxon>Agaricomycetes</taxon>
        <taxon>Polyporales</taxon>
        <taxon>Phanerochaetaceae</taxon>
        <taxon>Phanerochaete</taxon>
    </lineage>
</organism>
<feature type="region of interest" description="Disordered" evidence="1">
    <location>
        <begin position="249"/>
        <end position="279"/>
    </location>
</feature>
<accession>A0A9P3G141</accession>
<dbReference type="OrthoDB" id="3609at2759"/>
<evidence type="ECO:0000313" key="5">
    <source>
        <dbReference type="Proteomes" id="UP000703269"/>
    </source>
</evidence>
<dbReference type="InterPro" id="IPR013332">
    <property type="entry name" value="KPR_N"/>
</dbReference>
<keyword evidence="5" id="KW-1185">Reference proteome</keyword>
<dbReference type="PANTHER" id="PTHR21708">
    <property type="entry name" value="PROBABLE 2-DEHYDROPANTOATE 2-REDUCTASE"/>
    <property type="match status" value="1"/>
</dbReference>
<dbReference type="InterPro" id="IPR013752">
    <property type="entry name" value="KPA_reductase"/>
</dbReference>
<feature type="domain" description="Ketopantoate reductase C-terminal" evidence="3">
    <location>
        <begin position="285"/>
        <end position="389"/>
    </location>
</feature>
<dbReference type="AlphaFoldDB" id="A0A9P3G141"/>
<reference evidence="4 5" key="1">
    <citation type="submission" date="2021-08" db="EMBL/GenBank/DDBJ databases">
        <title>Draft Genome Sequence of Phanerochaete sordida strain YK-624.</title>
        <authorList>
            <person name="Mori T."/>
            <person name="Dohra H."/>
            <person name="Suzuki T."/>
            <person name="Kawagishi H."/>
            <person name="Hirai H."/>
        </authorList>
    </citation>
    <scope>NUCLEOTIDE SEQUENCE [LARGE SCALE GENOMIC DNA]</scope>
    <source>
        <strain evidence="4 5">YK-624</strain>
    </source>
</reference>
<feature type="domain" description="Ketopantoate reductase N-terminal" evidence="2">
    <location>
        <begin position="17"/>
        <end position="182"/>
    </location>
</feature>
<dbReference type="Gene3D" id="3.40.50.720">
    <property type="entry name" value="NAD(P)-binding Rossmann-like Domain"/>
    <property type="match status" value="1"/>
</dbReference>
<dbReference type="InterPro" id="IPR013328">
    <property type="entry name" value="6PGD_dom2"/>
</dbReference>
<evidence type="ECO:0000259" key="3">
    <source>
        <dbReference type="Pfam" id="PF08546"/>
    </source>
</evidence>
<evidence type="ECO:0000259" key="2">
    <source>
        <dbReference type="Pfam" id="PF02558"/>
    </source>
</evidence>
<name>A0A9P3G141_9APHY</name>
<dbReference type="InterPro" id="IPR008927">
    <property type="entry name" value="6-PGluconate_DH-like_C_sf"/>
</dbReference>
<dbReference type="PANTHER" id="PTHR21708:SF43">
    <property type="entry name" value="KETOPANTOATE REDUCTASE C-TERMINAL DOMAIN-CONTAINING PROTEIN"/>
    <property type="match status" value="1"/>
</dbReference>
<proteinExistence type="predicted"/>
<protein>
    <submittedName>
        <fullName evidence="4">Ketopantoate reductase PanE/ApbA C terminal-domain-containing protein</fullName>
    </submittedName>
</protein>
<dbReference type="GO" id="GO:0005737">
    <property type="term" value="C:cytoplasm"/>
    <property type="evidence" value="ECO:0007669"/>
    <property type="project" value="TreeGrafter"/>
</dbReference>